<dbReference type="STRING" id="1921803.NIES593_20845"/>
<evidence type="ECO:0000313" key="1">
    <source>
        <dbReference type="EMBL" id="OKH19643.1"/>
    </source>
</evidence>
<dbReference type="OrthoDB" id="569625at2"/>
<dbReference type="GO" id="GO:0032259">
    <property type="term" value="P:methylation"/>
    <property type="evidence" value="ECO:0007669"/>
    <property type="project" value="UniProtKB-KW"/>
</dbReference>
<keyword evidence="1" id="KW-0808">Transferase</keyword>
<dbReference type="AlphaFoldDB" id="A0A1U7H8M1"/>
<keyword evidence="1" id="KW-0489">Methyltransferase</keyword>
<sequence>MGTPDEILSNILRRASKDITKSVISDHEIRSRTEYVCRQISNRACTRLLMACLLAKIDRPDVDPRKPYTEEIGDPDAFSGRSYDEKYITHFVYENRLPLNPTTAFLPPAFRNLNRPLTTDLELVGRPRQVYRATLQLLDDVYRERVAAEDLLTEIVRILLLMREEKQTRINTLLAGLSSEDTLPLSSEEIVNLIEQHLKCKNSSRLPVLIVAAAYNSVGEKLGEHILPLQSHNAADEQTGSLGDVEVCLENDEHVVTVYEMKMKRVTVDDIDRALEKIASAANKIHNYIFITTDVISDEIKSYAAGCYERTSGTEIAVLDCIGFLRHFLHFFHRSRAKFLDAYQNLVLNEPDSAVSQPLKEAFLALRQAAEADRE</sequence>
<proteinExistence type="predicted"/>
<accession>A0A1U7H8M1</accession>
<organism evidence="1 2">
    <name type="scientific">Hydrococcus rivularis NIES-593</name>
    <dbReference type="NCBI Taxonomy" id="1921803"/>
    <lineage>
        <taxon>Bacteria</taxon>
        <taxon>Bacillati</taxon>
        <taxon>Cyanobacteriota</taxon>
        <taxon>Cyanophyceae</taxon>
        <taxon>Pleurocapsales</taxon>
        <taxon>Hydrococcaceae</taxon>
        <taxon>Hydrococcus</taxon>
    </lineage>
</organism>
<dbReference type="Proteomes" id="UP000186868">
    <property type="component" value="Unassembled WGS sequence"/>
</dbReference>
<name>A0A1U7H8M1_9CYAN</name>
<dbReference type="EMBL" id="MRCB01000039">
    <property type="protein sequence ID" value="OKH19643.1"/>
    <property type="molecule type" value="Genomic_DNA"/>
</dbReference>
<comment type="caution">
    <text evidence="1">The sequence shown here is derived from an EMBL/GenBank/DDBJ whole genome shotgun (WGS) entry which is preliminary data.</text>
</comment>
<reference evidence="1 2" key="1">
    <citation type="submission" date="2016-11" db="EMBL/GenBank/DDBJ databases">
        <title>Draft Genome Sequences of Nine Cyanobacterial Strains from Diverse Habitats.</title>
        <authorList>
            <person name="Zhu T."/>
            <person name="Hou S."/>
            <person name="Lu X."/>
            <person name="Hess W.R."/>
        </authorList>
    </citation>
    <scope>NUCLEOTIDE SEQUENCE [LARGE SCALE GENOMIC DNA]</scope>
    <source>
        <strain evidence="1 2">NIES-593</strain>
    </source>
</reference>
<gene>
    <name evidence="1" type="ORF">NIES593_20845</name>
</gene>
<dbReference type="GO" id="GO:0008168">
    <property type="term" value="F:methyltransferase activity"/>
    <property type="evidence" value="ECO:0007669"/>
    <property type="project" value="UniProtKB-KW"/>
</dbReference>
<evidence type="ECO:0000313" key="2">
    <source>
        <dbReference type="Proteomes" id="UP000186868"/>
    </source>
</evidence>
<dbReference type="RefSeq" id="WP_073601421.1">
    <property type="nucleotide sequence ID" value="NZ_MRCB01000039.1"/>
</dbReference>
<dbReference type="REBASE" id="191703">
    <property type="entry name" value="Hri593ORF20840P"/>
</dbReference>
<protein>
    <submittedName>
        <fullName evidence="1">DNA methyltransferase</fullName>
    </submittedName>
</protein>
<keyword evidence="2" id="KW-1185">Reference proteome</keyword>